<feature type="transmembrane region" description="Helical" evidence="1">
    <location>
        <begin position="32"/>
        <end position="51"/>
    </location>
</feature>
<keyword evidence="1" id="KW-0472">Membrane</keyword>
<dbReference type="RefSeq" id="WP_190566061.1">
    <property type="nucleotide sequence ID" value="NZ_JACJQL010000004.1"/>
</dbReference>
<reference evidence="2 3" key="1">
    <citation type="journal article" date="2020" name="ISME J.">
        <title>Comparative genomics reveals insights into cyanobacterial evolution and habitat adaptation.</title>
        <authorList>
            <person name="Chen M.Y."/>
            <person name="Teng W.K."/>
            <person name="Zhao L."/>
            <person name="Hu C.X."/>
            <person name="Zhou Y.K."/>
            <person name="Han B.P."/>
            <person name="Song L.R."/>
            <person name="Shu W.S."/>
        </authorList>
    </citation>
    <scope>NUCLEOTIDE SEQUENCE [LARGE SCALE GENOMIC DNA]</scope>
    <source>
        <strain evidence="2 3">FACHB-3921</strain>
    </source>
</reference>
<dbReference type="EMBL" id="JACJQL010000004">
    <property type="protein sequence ID" value="MBD2250717.1"/>
    <property type="molecule type" value="Genomic_DNA"/>
</dbReference>
<keyword evidence="1" id="KW-0812">Transmembrane</keyword>
<proteinExistence type="predicted"/>
<organism evidence="2 3">
    <name type="scientific">Nostoc parmelioides FACHB-3921</name>
    <dbReference type="NCBI Taxonomy" id="2692909"/>
    <lineage>
        <taxon>Bacteria</taxon>
        <taxon>Bacillati</taxon>
        <taxon>Cyanobacteriota</taxon>
        <taxon>Cyanophyceae</taxon>
        <taxon>Nostocales</taxon>
        <taxon>Nostocaceae</taxon>
        <taxon>Nostoc</taxon>
    </lineage>
</organism>
<comment type="caution">
    <text evidence="2">The sequence shown here is derived from an EMBL/GenBank/DDBJ whole genome shotgun (WGS) entry which is preliminary data.</text>
</comment>
<evidence type="ECO:0000256" key="1">
    <source>
        <dbReference type="SAM" id="Phobius"/>
    </source>
</evidence>
<gene>
    <name evidence="2" type="ORF">H6G14_05250</name>
</gene>
<sequence>MKVDQIFSDTFGGGSDRKTFPSIDNTFVWNNLFSTFGQLMLVNVFSAAIALTKE</sequence>
<dbReference type="Proteomes" id="UP000621307">
    <property type="component" value="Unassembled WGS sequence"/>
</dbReference>
<accession>A0ABR8BCK5</accession>
<protein>
    <submittedName>
        <fullName evidence="2">Uncharacterized protein</fullName>
    </submittedName>
</protein>
<keyword evidence="1" id="KW-1133">Transmembrane helix</keyword>
<keyword evidence="3" id="KW-1185">Reference proteome</keyword>
<evidence type="ECO:0000313" key="2">
    <source>
        <dbReference type="EMBL" id="MBD2250717.1"/>
    </source>
</evidence>
<name>A0ABR8BCK5_9NOSO</name>
<evidence type="ECO:0000313" key="3">
    <source>
        <dbReference type="Proteomes" id="UP000621307"/>
    </source>
</evidence>